<comment type="caution">
    <text evidence="7">The sequence shown here is derived from an EMBL/GenBank/DDBJ whole genome shotgun (WGS) entry which is preliminary data.</text>
</comment>
<evidence type="ECO:0000256" key="3">
    <source>
        <dbReference type="ARBA" id="ARBA00022490"/>
    </source>
</evidence>
<name>A0ABQ8EUS8_9FUNG</name>
<dbReference type="Pfam" id="PF14737">
    <property type="entry name" value="DUF4470"/>
    <property type="match status" value="1"/>
</dbReference>
<organism evidence="7 8">
    <name type="scientific">Batrachochytrium salamandrivorans</name>
    <dbReference type="NCBI Taxonomy" id="1357716"/>
    <lineage>
        <taxon>Eukaryota</taxon>
        <taxon>Fungi</taxon>
        <taxon>Fungi incertae sedis</taxon>
        <taxon>Chytridiomycota</taxon>
        <taxon>Chytridiomycota incertae sedis</taxon>
        <taxon>Chytridiomycetes</taxon>
        <taxon>Rhizophydiales</taxon>
        <taxon>Rhizophydiales incertae sedis</taxon>
        <taxon>Batrachochytrium</taxon>
    </lineage>
</organism>
<comment type="similarity">
    <text evidence="2">Belongs to the DNAAF3 family.</text>
</comment>
<keyword evidence="4" id="KW-0970">Cilium biogenesis/degradation</keyword>
<dbReference type="InterPro" id="IPR027974">
    <property type="entry name" value="DUF4470"/>
</dbReference>
<feature type="domain" description="DUF4470" evidence="5">
    <location>
        <begin position="14"/>
        <end position="127"/>
    </location>
</feature>
<keyword evidence="8" id="KW-1185">Reference proteome</keyword>
<proteinExistence type="inferred from homology"/>
<feature type="domain" description="Dynein assembly factor 3 C-terminal" evidence="6">
    <location>
        <begin position="157"/>
        <end position="434"/>
    </location>
</feature>
<evidence type="ECO:0000313" key="8">
    <source>
        <dbReference type="Proteomes" id="UP001648503"/>
    </source>
</evidence>
<evidence type="ECO:0008006" key="9">
    <source>
        <dbReference type="Google" id="ProtNLM"/>
    </source>
</evidence>
<dbReference type="Pfam" id="PF14740">
    <property type="entry name" value="DUF4471"/>
    <property type="match status" value="1"/>
</dbReference>
<dbReference type="PANTHER" id="PTHR22118:SF14">
    <property type="entry name" value="DYNEIN AXONEMAL ASSEMBLY FACTOR 3"/>
    <property type="match status" value="1"/>
</dbReference>
<dbReference type="InterPro" id="IPR028235">
    <property type="entry name" value="DNAAF3_C"/>
</dbReference>
<reference evidence="7 8" key="1">
    <citation type="submission" date="2021-02" db="EMBL/GenBank/DDBJ databases">
        <title>Variation within the Batrachochytrium salamandrivorans European outbreak.</title>
        <authorList>
            <person name="Kelly M."/>
            <person name="Pasmans F."/>
            <person name="Shea T.P."/>
            <person name="Munoz J.F."/>
            <person name="Carranza S."/>
            <person name="Cuomo C.A."/>
            <person name="Martel A."/>
        </authorList>
    </citation>
    <scope>NUCLEOTIDE SEQUENCE [LARGE SCALE GENOMIC DNA]</scope>
    <source>
        <strain evidence="7 8">AMFP18/2</strain>
    </source>
</reference>
<comment type="subcellular location">
    <subcellularLocation>
        <location evidence="1">Cytoplasm</location>
    </subcellularLocation>
</comment>
<dbReference type="PANTHER" id="PTHR22118">
    <property type="entry name" value="DYNEIN ASSEMBLY FACTOR 3, AXONEMAL"/>
    <property type="match status" value="1"/>
</dbReference>
<evidence type="ECO:0000313" key="7">
    <source>
        <dbReference type="EMBL" id="KAH6586878.1"/>
    </source>
</evidence>
<gene>
    <name evidence="7" type="ORF">BASA50_000242</name>
</gene>
<dbReference type="EMBL" id="JAFCIX010000570">
    <property type="protein sequence ID" value="KAH6586878.1"/>
    <property type="molecule type" value="Genomic_DNA"/>
</dbReference>
<sequence>MTSALLQGTGTTALWGYSKALDLQDIDGTLDERDSTLPASIPTQDGTLDEPLNILLIGASDIRHIIKTAARSWKYTPRKIHFHIIESQSSLLARDMLLLSIIVDHLDDIGIQERTELFLECYGNLLLRKKTSSWINSQSSSLIRAMTDGTGILGKMIDFSNLKFRERDDIESVLKFWRDEKKSFDAKSLWDARLQKFYGKRYDTRDNSIDWDYHMTIRDMDKKTSIIYKSEFLRWRMHGIAFEVRESSYECANRSLATVDLLKQDGVSVAKWGYFSDILLGPYLAFGIDTELKTLLATNNDHHKHTSQEVSEFNIRSLIHELNTGTPYETTETLKITNADNPAYSILDRIKISFLPCDVSSTLEKKRTKLAGKFQKIFISNAMAHRLVDAAHVLHPNGEIVVETAKFMVELTKELRGEFKEKILTMANMAGLKYKNSKEMTSNPEFMVFGK</sequence>
<accession>A0ABQ8EUS8</accession>
<protein>
    <recommendedName>
        <fullName evidence="9">Dynein assembly factor 3, axonemal</fullName>
    </recommendedName>
</protein>
<dbReference type="Proteomes" id="UP001648503">
    <property type="component" value="Unassembled WGS sequence"/>
</dbReference>
<evidence type="ECO:0000256" key="2">
    <source>
        <dbReference type="ARBA" id="ARBA00010449"/>
    </source>
</evidence>
<evidence type="ECO:0000256" key="1">
    <source>
        <dbReference type="ARBA" id="ARBA00004496"/>
    </source>
</evidence>
<dbReference type="InterPro" id="IPR039304">
    <property type="entry name" value="DNAAF3"/>
</dbReference>
<keyword evidence="3" id="KW-0963">Cytoplasm</keyword>
<evidence type="ECO:0000259" key="6">
    <source>
        <dbReference type="Pfam" id="PF14740"/>
    </source>
</evidence>
<evidence type="ECO:0000259" key="5">
    <source>
        <dbReference type="Pfam" id="PF14737"/>
    </source>
</evidence>
<evidence type="ECO:0000256" key="4">
    <source>
        <dbReference type="ARBA" id="ARBA00022794"/>
    </source>
</evidence>